<feature type="transmembrane region" description="Helical" evidence="12">
    <location>
        <begin position="132"/>
        <end position="150"/>
    </location>
</feature>
<dbReference type="GO" id="GO:0046872">
    <property type="term" value="F:metal ion binding"/>
    <property type="evidence" value="ECO:0007669"/>
    <property type="project" value="UniProtKB-KW"/>
</dbReference>
<dbReference type="Proteomes" id="UP000032305">
    <property type="component" value="Unassembled WGS sequence"/>
</dbReference>
<feature type="binding site" description="axial binding residue" evidence="12">
    <location>
        <position position="323"/>
    </location>
    <ligand>
        <name>heme</name>
        <dbReference type="ChEBI" id="CHEBI:30413"/>
    </ligand>
    <ligandPart>
        <name>Fe</name>
        <dbReference type="ChEBI" id="CHEBI:18248"/>
    </ligandPart>
</feature>
<dbReference type="EC" id="1.17.99.9" evidence="12"/>
<dbReference type="UniPathway" id="UPA00269">
    <property type="reaction ID" value="UER00713"/>
</dbReference>
<comment type="pathway">
    <text evidence="10 12">Porphyrin-containing compound metabolism; heme A biosynthesis; heme A from heme O: step 1/1.</text>
</comment>
<comment type="similarity">
    <text evidence="12">Belongs to the COX15/CtaA family. Type 2 subfamily.</text>
</comment>
<feature type="transmembrane region" description="Helical" evidence="12">
    <location>
        <begin position="294"/>
        <end position="315"/>
    </location>
</feature>
<feature type="transmembrane region" description="Helical" evidence="12">
    <location>
        <begin position="20"/>
        <end position="40"/>
    </location>
</feature>
<feature type="transmembrane region" description="Helical" evidence="12">
    <location>
        <begin position="102"/>
        <end position="120"/>
    </location>
</feature>
<evidence type="ECO:0000256" key="5">
    <source>
        <dbReference type="ARBA" id="ARBA00022989"/>
    </source>
</evidence>
<feature type="transmembrane region" description="Helical" evidence="12">
    <location>
        <begin position="200"/>
        <end position="224"/>
    </location>
</feature>
<dbReference type="Pfam" id="PF02628">
    <property type="entry name" value="COX15-CtaA"/>
    <property type="match status" value="1"/>
</dbReference>
<proteinExistence type="inferred from homology"/>
<evidence type="ECO:0000256" key="12">
    <source>
        <dbReference type="HAMAP-Rule" id="MF_01665"/>
    </source>
</evidence>
<dbReference type="HAMAP" id="MF_01665">
    <property type="entry name" value="HemeA_synth_type2"/>
    <property type="match status" value="1"/>
</dbReference>
<keyword evidence="5 12" id="KW-1133">Transmembrane helix</keyword>
<dbReference type="InterPro" id="IPR023754">
    <property type="entry name" value="HemeA_Synthase_type2"/>
</dbReference>
<evidence type="ECO:0000313" key="14">
    <source>
        <dbReference type="Proteomes" id="UP000032305"/>
    </source>
</evidence>
<keyword evidence="14" id="KW-1185">Reference proteome</keyword>
<feature type="binding site" description="axial binding residue" evidence="12">
    <location>
        <position position="266"/>
    </location>
    <ligand>
        <name>heme</name>
        <dbReference type="ChEBI" id="CHEBI:30413"/>
    </ligand>
    <ligandPart>
        <name>Fe</name>
        <dbReference type="ChEBI" id="CHEBI:18248"/>
    </ligandPart>
</feature>
<comment type="subunit">
    <text evidence="12">Interacts with CtaB.</text>
</comment>
<dbReference type="EMBL" id="BBPI01000060">
    <property type="protein sequence ID" value="GAM01404.1"/>
    <property type="molecule type" value="Genomic_DNA"/>
</dbReference>
<gene>
    <name evidence="12 13" type="primary">ctaA</name>
    <name evidence="13" type="ORF">SP5_060_01100</name>
</gene>
<feature type="transmembrane region" description="Helical" evidence="12">
    <location>
        <begin position="321"/>
        <end position="341"/>
    </location>
</feature>
<comment type="catalytic activity">
    <reaction evidence="11">
        <text>Fe(II)-heme o + 2 A + H2O = Fe(II)-heme a + 2 AH2</text>
        <dbReference type="Rhea" id="RHEA:63388"/>
        <dbReference type="ChEBI" id="CHEBI:13193"/>
        <dbReference type="ChEBI" id="CHEBI:15377"/>
        <dbReference type="ChEBI" id="CHEBI:17499"/>
        <dbReference type="ChEBI" id="CHEBI:60530"/>
        <dbReference type="ChEBI" id="CHEBI:61715"/>
        <dbReference type="EC" id="1.17.99.9"/>
    </reaction>
    <physiologicalReaction direction="left-to-right" evidence="11">
        <dbReference type="Rhea" id="RHEA:63389"/>
    </physiologicalReaction>
</comment>
<evidence type="ECO:0000256" key="1">
    <source>
        <dbReference type="ARBA" id="ARBA00001970"/>
    </source>
</evidence>
<keyword evidence="9 12" id="KW-0472">Membrane</keyword>
<name>A0A0A1W913_9SPHN</name>
<evidence type="ECO:0000256" key="3">
    <source>
        <dbReference type="ARBA" id="ARBA00022692"/>
    </source>
</evidence>
<dbReference type="GO" id="GO:0120547">
    <property type="term" value="F:heme A synthase activity"/>
    <property type="evidence" value="ECO:0007669"/>
    <property type="project" value="UniProtKB-EC"/>
</dbReference>
<evidence type="ECO:0000256" key="4">
    <source>
        <dbReference type="ARBA" id="ARBA00022723"/>
    </source>
</evidence>
<feature type="transmembrane region" description="Helical" evidence="12">
    <location>
        <begin position="264"/>
        <end position="282"/>
    </location>
</feature>
<dbReference type="AlphaFoldDB" id="A0A0A1W913"/>
<organism evidence="13 14">
    <name type="scientific">Sphingomonas parapaucimobilis NBRC 15100</name>
    <dbReference type="NCBI Taxonomy" id="1219049"/>
    <lineage>
        <taxon>Bacteria</taxon>
        <taxon>Pseudomonadati</taxon>
        <taxon>Pseudomonadota</taxon>
        <taxon>Alphaproteobacteria</taxon>
        <taxon>Sphingomonadales</taxon>
        <taxon>Sphingomonadaceae</taxon>
        <taxon>Sphingomonas</taxon>
    </lineage>
</organism>
<keyword evidence="8 12" id="KW-0350">Heme biosynthesis</keyword>
<keyword evidence="4 12" id="KW-0479">Metal-binding</keyword>
<dbReference type="PANTHER" id="PTHR23289">
    <property type="entry name" value="CYTOCHROME C OXIDASE ASSEMBLY PROTEIN COX15"/>
    <property type="match status" value="1"/>
</dbReference>
<dbReference type="GO" id="GO:0005886">
    <property type="term" value="C:plasma membrane"/>
    <property type="evidence" value="ECO:0007669"/>
    <property type="project" value="UniProtKB-SubCell"/>
</dbReference>
<protein>
    <recommendedName>
        <fullName evidence="12">Heme A synthase</fullName>
        <shortName evidence="12">HAS</shortName>
        <ecNumber evidence="12">1.17.99.9</ecNumber>
    </recommendedName>
    <alternativeName>
        <fullName evidence="12">Cytochrome aa3-controlling protein</fullName>
    </alternativeName>
</protein>
<sequence length="351" mass="38021">MLQPSPAFMITARPRSLARWLFAVAGLIVAMVVVGGITRLTNSGLSITEWKPITGIVPPLTDTQWQAEFANYKRIPEYWTFNRDMTLAGFKAIFFWEYLHRVLGRVIGIAFALPLIWFWARKAIPAGYKPRLVALLALGGLQGAIGWWMVASGLVERTDVSHIRLAVHLLTALFILAGIVWTALDLMALHRNRLAAPARLTLLGAGAIVTLFVQLMFGALTAGLDAGYAFSSWPLMGDAWFPAGTPMMTPAIANVFDNPVVVQFIHRWFAFAAAGLLVWMAARAIRHGALRAGWLVIVLVVGQIGLGIATLLSGVQIDIAVAHQANAALLLIAATAAAHYLGSVGQNRKVS</sequence>
<comment type="subcellular location">
    <subcellularLocation>
        <location evidence="12">Cell membrane</location>
        <topology evidence="12">Multi-pass membrane protein</topology>
    </subcellularLocation>
    <subcellularLocation>
        <location evidence="2">Membrane</location>
        <topology evidence="2">Multi-pass membrane protein</topology>
    </subcellularLocation>
</comment>
<evidence type="ECO:0000256" key="10">
    <source>
        <dbReference type="ARBA" id="ARBA00044501"/>
    </source>
</evidence>
<dbReference type="eggNOG" id="COG1612">
    <property type="taxonomic scope" value="Bacteria"/>
</dbReference>
<dbReference type="GO" id="GO:0006784">
    <property type="term" value="P:heme A biosynthetic process"/>
    <property type="evidence" value="ECO:0007669"/>
    <property type="project" value="UniProtKB-UniRule"/>
</dbReference>
<keyword evidence="3 12" id="KW-0812">Transmembrane</keyword>
<keyword evidence="7 12" id="KW-0408">Iron</keyword>
<comment type="caution">
    <text evidence="13">The sequence shown here is derived from an EMBL/GenBank/DDBJ whole genome shotgun (WGS) entry which is preliminary data.</text>
</comment>
<keyword evidence="6 12" id="KW-0560">Oxidoreductase</keyword>
<evidence type="ECO:0000256" key="6">
    <source>
        <dbReference type="ARBA" id="ARBA00023002"/>
    </source>
</evidence>
<evidence type="ECO:0000256" key="9">
    <source>
        <dbReference type="ARBA" id="ARBA00023136"/>
    </source>
</evidence>
<evidence type="ECO:0000256" key="7">
    <source>
        <dbReference type="ARBA" id="ARBA00023004"/>
    </source>
</evidence>
<reference evidence="13 14" key="1">
    <citation type="submission" date="2014-11" db="EMBL/GenBank/DDBJ databases">
        <title>Whole genome shotgun sequence of Sphingomonas parapaucimobilis NBRC 15100.</title>
        <authorList>
            <person name="Katano-Makiyama Y."/>
            <person name="Hosoyama A."/>
            <person name="Hashimoto M."/>
            <person name="Hosoyama Y."/>
            <person name="Noguchi M."/>
            <person name="Numata M."/>
            <person name="Tsuchikane K."/>
            <person name="Hirakata S."/>
            <person name="Uohara A."/>
            <person name="Shimodaira J."/>
            <person name="Ohji S."/>
            <person name="Ichikawa N."/>
            <person name="Kimura A."/>
            <person name="Yamazoe A."/>
            <person name="Fujita N."/>
        </authorList>
    </citation>
    <scope>NUCLEOTIDE SEQUENCE [LARGE SCALE GENOMIC DNA]</scope>
    <source>
        <strain evidence="13 14">NBRC 15100</strain>
    </source>
</reference>
<feature type="transmembrane region" description="Helical" evidence="12">
    <location>
        <begin position="165"/>
        <end position="188"/>
    </location>
</feature>
<dbReference type="InterPro" id="IPR003780">
    <property type="entry name" value="COX15/CtaA_fam"/>
</dbReference>
<evidence type="ECO:0000256" key="2">
    <source>
        <dbReference type="ARBA" id="ARBA00004141"/>
    </source>
</evidence>
<accession>A0A0A1W913</accession>
<evidence type="ECO:0000256" key="11">
    <source>
        <dbReference type="ARBA" id="ARBA00048044"/>
    </source>
</evidence>
<dbReference type="PANTHER" id="PTHR23289:SF2">
    <property type="entry name" value="CYTOCHROME C OXIDASE ASSEMBLY PROTEIN COX15 HOMOLOG"/>
    <property type="match status" value="1"/>
</dbReference>
<comment type="cofactor">
    <cofactor evidence="1 12">
        <name>heme b</name>
        <dbReference type="ChEBI" id="CHEBI:60344"/>
    </cofactor>
</comment>
<comment type="function">
    <text evidence="12">Catalyzes the conversion of heme O to heme A by two successive hydroxylations of the methyl group at C8. The first hydroxylation forms heme I, the second hydroxylation results in an unstable dihydroxymethyl group, which spontaneously dehydrates, resulting in the formyl group of heme A.</text>
</comment>
<evidence type="ECO:0000256" key="8">
    <source>
        <dbReference type="ARBA" id="ARBA00023133"/>
    </source>
</evidence>
<evidence type="ECO:0000313" key="13">
    <source>
        <dbReference type="EMBL" id="GAM01404.1"/>
    </source>
</evidence>
<keyword evidence="12" id="KW-1003">Cell membrane</keyword>
<dbReference type="GO" id="GO:0016653">
    <property type="term" value="F:oxidoreductase activity, acting on NAD(P)H, heme protein as acceptor"/>
    <property type="evidence" value="ECO:0007669"/>
    <property type="project" value="TreeGrafter"/>
</dbReference>